<dbReference type="OrthoDB" id="10009287at2759"/>
<dbReference type="Pfam" id="PF03134">
    <property type="entry name" value="TB2_DP1_HVA22"/>
    <property type="match status" value="1"/>
</dbReference>
<evidence type="ECO:0000256" key="2">
    <source>
        <dbReference type="SAM" id="MobiDB-lite"/>
    </source>
</evidence>
<comment type="subcellular location">
    <subcellularLocation>
        <location evidence="1">Membrane</location>
        <topology evidence="1">Multi-pass membrane protein</topology>
    </subcellularLocation>
</comment>
<dbReference type="EMBL" id="JABFUD020000015">
    <property type="protein sequence ID" value="KAI5069577.1"/>
    <property type="molecule type" value="Genomic_DNA"/>
</dbReference>
<dbReference type="PANTHER" id="PTHR12300">
    <property type="entry name" value="HVA22-LIKE PROTEINS"/>
    <property type="match status" value="1"/>
</dbReference>
<keyword evidence="4" id="KW-1185">Reference proteome</keyword>
<reference evidence="3" key="1">
    <citation type="submission" date="2021-01" db="EMBL/GenBank/DDBJ databases">
        <title>Adiantum capillus-veneris genome.</title>
        <authorList>
            <person name="Fang Y."/>
            <person name="Liao Q."/>
        </authorList>
    </citation>
    <scope>NUCLEOTIDE SEQUENCE</scope>
    <source>
        <strain evidence="3">H3</strain>
        <tissue evidence="3">Leaf</tissue>
    </source>
</reference>
<evidence type="ECO:0000313" key="4">
    <source>
        <dbReference type="Proteomes" id="UP000886520"/>
    </source>
</evidence>
<organism evidence="3 4">
    <name type="scientific">Adiantum capillus-veneris</name>
    <name type="common">Maidenhair fern</name>
    <dbReference type="NCBI Taxonomy" id="13818"/>
    <lineage>
        <taxon>Eukaryota</taxon>
        <taxon>Viridiplantae</taxon>
        <taxon>Streptophyta</taxon>
        <taxon>Embryophyta</taxon>
        <taxon>Tracheophyta</taxon>
        <taxon>Polypodiopsida</taxon>
        <taxon>Polypodiidae</taxon>
        <taxon>Polypodiales</taxon>
        <taxon>Pteridineae</taxon>
        <taxon>Pteridaceae</taxon>
        <taxon>Vittarioideae</taxon>
        <taxon>Adiantum</taxon>
    </lineage>
</organism>
<evidence type="ECO:0000256" key="1">
    <source>
        <dbReference type="RuleBase" id="RU362006"/>
    </source>
</evidence>
<dbReference type="InterPro" id="IPR004345">
    <property type="entry name" value="TB2_DP1_HVA22"/>
</dbReference>
<name>A0A9D4ZD09_ADICA</name>
<sequence length="298" mass="34198">MDFLFRLAILGLGYVYPAYKCFKVIDCGKKPKSEELYTWCQYWIIIAVFTGCERVADTFISWLPFYSGAKLAFVVYLWHPDTKGTEYVYQTFLKPVVSKHTESVDFNLGLLRDETMRVLGIFWTRLMHQLQSKASQMLHQDVVESGPIQDYVPVYPPVPASIYSWSTMQQQRQPFYPGHQPLITKSVIWPDEEHKQEPLSSSHPRRALMHLRKGQQNQLGQLLNHHTQTDTKVHDSGASMATSGPPNTEEHKVTGAEKEETDFELVHPNEVPKLGSSGAAAFHKSQISAPGARFRWWW</sequence>
<dbReference type="PANTHER" id="PTHR12300:SF117">
    <property type="entry name" value="LP05237P-RELATED"/>
    <property type="match status" value="1"/>
</dbReference>
<dbReference type="AlphaFoldDB" id="A0A9D4ZD09"/>
<accession>A0A9D4ZD09</accession>
<proteinExistence type="inferred from homology"/>
<dbReference type="GO" id="GO:0016020">
    <property type="term" value="C:membrane"/>
    <property type="evidence" value="ECO:0007669"/>
    <property type="project" value="UniProtKB-SubCell"/>
</dbReference>
<dbReference type="Proteomes" id="UP000886520">
    <property type="component" value="Chromosome 15"/>
</dbReference>
<comment type="similarity">
    <text evidence="1">Belongs to the DP1 family.</text>
</comment>
<comment type="caution">
    <text evidence="3">The sequence shown here is derived from an EMBL/GenBank/DDBJ whole genome shotgun (WGS) entry which is preliminary data.</text>
</comment>
<evidence type="ECO:0000313" key="3">
    <source>
        <dbReference type="EMBL" id="KAI5069577.1"/>
    </source>
</evidence>
<protein>
    <recommendedName>
        <fullName evidence="1">HVA22-like protein</fullName>
    </recommendedName>
</protein>
<gene>
    <name evidence="3" type="ORF">GOP47_0015878</name>
</gene>
<feature type="region of interest" description="Disordered" evidence="2">
    <location>
        <begin position="232"/>
        <end position="252"/>
    </location>
</feature>